<dbReference type="AlphaFoldDB" id="A0A1I1KQY9"/>
<protein>
    <submittedName>
        <fullName evidence="2">Uncharacterized protein</fullName>
    </submittedName>
</protein>
<evidence type="ECO:0000313" key="3">
    <source>
        <dbReference type="Proteomes" id="UP000198728"/>
    </source>
</evidence>
<proteinExistence type="predicted"/>
<feature type="compositionally biased region" description="Polar residues" evidence="1">
    <location>
        <begin position="1"/>
        <end position="11"/>
    </location>
</feature>
<feature type="region of interest" description="Disordered" evidence="1">
    <location>
        <begin position="82"/>
        <end position="117"/>
    </location>
</feature>
<reference evidence="2 3" key="1">
    <citation type="submission" date="2016-10" db="EMBL/GenBank/DDBJ databases">
        <authorList>
            <person name="de Groot N.N."/>
        </authorList>
    </citation>
    <scope>NUCLEOTIDE SEQUENCE [LARGE SCALE GENOMIC DNA]</scope>
    <source>
        <strain evidence="2 3">DSM 19548</strain>
    </source>
</reference>
<name>A0A1I1KQY9_9RHOB</name>
<accession>A0A1I1KQY9</accession>
<dbReference type="EMBL" id="FOLG01000007">
    <property type="protein sequence ID" value="SFC63244.1"/>
    <property type="molecule type" value="Genomic_DNA"/>
</dbReference>
<feature type="region of interest" description="Disordered" evidence="1">
    <location>
        <begin position="1"/>
        <end position="35"/>
    </location>
</feature>
<evidence type="ECO:0000313" key="2">
    <source>
        <dbReference type="EMBL" id="SFC63244.1"/>
    </source>
</evidence>
<organism evidence="2 3">
    <name type="scientific">Tropicimonas isoalkanivorans</name>
    <dbReference type="NCBI Taxonomy" id="441112"/>
    <lineage>
        <taxon>Bacteria</taxon>
        <taxon>Pseudomonadati</taxon>
        <taxon>Pseudomonadota</taxon>
        <taxon>Alphaproteobacteria</taxon>
        <taxon>Rhodobacterales</taxon>
        <taxon>Roseobacteraceae</taxon>
        <taxon>Tropicimonas</taxon>
    </lineage>
</organism>
<evidence type="ECO:0000256" key="1">
    <source>
        <dbReference type="SAM" id="MobiDB-lite"/>
    </source>
</evidence>
<keyword evidence="3" id="KW-1185">Reference proteome</keyword>
<sequence>MTHGYSTNETNIGARPSCNAQRRTDRDDGTADASSEILRRTVDQVRRNYTKLRRLLRGAGRREEYARRAVDRAFRDVARGLSELGESNATPAPASTRVPGVPPTDAPYWHVKRDMAS</sequence>
<gene>
    <name evidence="2" type="ORF">SAMN04488094_10749</name>
</gene>
<dbReference type="Proteomes" id="UP000198728">
    <property type="component" value="Unassembled WGS sequence"/>
</dbReference>